<feature type="compositionally biased region" description="Basic and acidic residues" evidence="1">
    <location>
        <begin position="209"/>
        <end position="228"/>
    </location>
</feature>
<name>A0A1S3DRS7_DIACI</name>
<feature type="region of interest" description="Disordered" evidence="1">
    <location>
        <begin position="1"/>
        <end position="274"/>
    </location>
</feature>
<feature type="compositionally biased region" description="Basic and acidic residues" evidence="1">
    <location>
        <begin position="102"/>
        <end position="113"/>
    </location>
</feature>
<feature type="compositionally biased region" description="Polar residues" evidence="1">
    <location>
        <begin position="51"/>
        <end position="70"/>
    </location>
</feature>
<evidence type="ECO:0000256" key="1">
    <source>
        <dbReference type="SAM" id="MobiDB-lite"/>
    </source>
</evidence>
<sequence>SKPGTKVPEAKSRSLYDSFFSTPQKTEPPSKPLTRVPSKDERDNDARMGTKNAQLTRNQGNDPCQSSKSGTKVPEAKSSLFDSFFSTPQKTEPPSKLLTRVPSKDERDNDARMGTKNAQLTRNQGNKTPNKTIPKSDAKSKRRAVPDDIADLLDQIPDVKSSAKKAKNNDEDDEDDFSDIDKVKRKPGKRDPFLDAENEDEGTIAEVPPKPEDKELAKTNPKEMKQQDFVKSNTPTGSHEVEKQDDDDSDMLKDIDKPKTLGARAVDVPNDNGK</sequence>
<evidence type="ECO:0000313" key="2">
    <source>
        <dbReference type="Proteomes" id="UP000079169"/>
    </source>
</evidence>
<dbReference type="AlphaFoldDB" id="A0A1S3DRS7"/>
<dbReference type="RefSeq" id="XP_008486539.1">
    <property type="nucleotide sequence ID" value="XM_008488317.1"/>
</dbReference>
<keyword evidence="2" id="KW-1185">Reference proteome</keyword>
<gene>
    <name evidence="3" type="primary">LOC103523257</name>
</gene>
<organism evidence="2 3">
    <name type="scientific">Diaphorina citri</name>
    <name type="common">Asian citrus psyllid</name>
    <dbReference type="NCBI Taxonomy" id="121845"/>
    <lineage>
        <taxon>Eukaryota</taxon>
        <taxon>Metazoa</taxon>
        <taxon>Ecdysozoa</taxon>
        <taxon>Arthropoda</taxon>
        <taxon>Hexapoda</taxon>
        <taxon>Insecta</taxon>
        <taxon>Pterygota</taxon>
        <taxon>Neoptera</taxon>
        <taxon>Paraneoptera</taxon>
        <taxon>Hemiptera</taxon>
        <taxon>Sternorrhyncha</taxon>
        <taxon>Psylloidea</taxon>
        <taxon>Psyllidae</taxon>
        <taxon>Diaphorininae</taxon>
        <taxon>Diaphorina</taxon>
    </lineage>
</organism>
<dbReference type="KEGG" id="dci:103523257"/>
<proteinExistence type="predicted"/>
<feature type="compositionally biased region" description="Polar residues" evidence="1">
    <location>
        <begin position="116"/>
        <end position="133"/>
    </location>
</feature>
<protein>
    <submittedName>
        <fullName evidence="3">Transcription initiation factor TFIID subunit 11-like</fullName>
    </submittedName>
</protein>
<dbReference type="GeneID" id="103523257"/>
<feature type="compositionally biased region" description="Basic and acidic residues" evidence="1">
    <location>
        <begin position="250"/>
        <end position="259"/>
    </location>
</feature>
<feature type="compositionally biased region" description="Acidic residues" evidence="1">
    <location>
        <begin position="194"/>
        <end position="203"/>
    </location>
</feature>
<evidence type="ECO:0000313" key="3">
    <source>
        <dbReference type="RefSeq" id="XP_008486539.1"/>
    </source>
</evidence>
<dbReference type="PaxDb" id="121845-A0A1S3DRS7"/>
<feature type="non-terminal residue" evidence="3">
    <location>
        <position position="1"/>
    </location>
</feature>
<dbReference type="Proteomes" id="UP000079169">
    <property type="component" value="Unplaced"/>
</dbReference>
<feature type="non-terminal residue" evidence="3">
    <location>
        <position position="274"/>
    </location>
</feature>
<reference evidence="3" key="1">
    <citation type="submission" date="2025-08" db="UniProtKB">
        <authorList>
            <consortium name="RefSeq"/>
        </authorList>
    </citation>
    <scope>IDENTIFICATION</scope>
</reference>
<accession>A0A1S3DRS7</accession>
<feature type="compositionally biased region" description="Basic and acidic residues" evidence="1">
    <location>
        <begin position="37"/>
        <end position="48"/>
    </location>
</feature>
<feature type="compositionally biased region" description="Polar residues" evidence="1">
    <location>
        <begin position="80"/>
        <end position="92"/>
    </location>
</feature>